<evidence type="ECO:0000313" key="8">
    <source>
        <dbReference type="EMBL" id="GFY75683.1"/>
    </source>
</evidence>
<dbReference type="OrthoDB" id="2333384at2759"/>
<comment type="subunit">
    <text evidence="3">Component of the large ribosomal subunit.</text>
</comment>
<evidence type="ECO:0000256" key="6">
    <source>
        <dbReference type="RuleBase" id="RU000665"/>
    </source>
</evidence>
<keyword evidence="4 6" id="KW-0689">Ribosomal protein</keyword>
<comment type="similarity">
    <text evidence="2 6">Belongs to the eukaryotic ribosomal protein eL36 family.</text>
</comment>
<dbReference type="EMBL" id="BMAV01021559">
    <property type="protein sequence ID" value="GFY75683.1"/>
    <property type="molecule type" value="Genomic_DNA"/>
</dbReference>
<dbReference type="InterPro" id="IPR014756">
    <property type="entry name" value="Ig_E-set"/>
</dbReference>
<dbReference type="Pfam" id="PF01158">
    <property type="entry name" value="Ribosomal_L36e"/>
    <property type="match status" value="1"/>
</dbReference>
<dbReference type="GO" id="GO:0003735">
    <property type="term" value="F:structural constituent of ribosome"/>
    <property type="evidence" value="ECO:0007669"/>
    <property type="project" value="InterPro"/>
</dbReference>
<sequence length="364" mass="41520">MFSIRAKYLCEFVKEMDKEICVGLNKGHKVTKNVIKVKPKKANKHAKFIRDIVREVCGFSPYEKRTLELLRVSKDKRALKFCKKRLGTHLRAKRKREELSNVILAQRKATAHKEKEKEGNSEYHPHVPIRQLGQKALLFISSCCLRLSREGLTVRSKMGKKETGDGREVLTEGRHEFHFSFQLPSGGISTSFEGKYGSIRYWLKAEMEKPWTFNHKAKKAFTVICPIDINRAEYLVPVENNMEKVLCCWCCTSGPISLYARTDRKGYCPGESIAITADFENLSSRTIIPHATLHQTQTFLAGGKSRTRHSKYTIVTGLAIQPGRTMSWDAQLLKIPAVTPSIINCCLIRVDYAVRVRILFNIVS</sequence>
<dbReference type="Gene3D" id="1.10.10.1760">
    <property type="entry name" value="60S ribosomal protein L36"/>
    <property type="match status" value="1"/>
</dbReference>
<dbReference type="Gene3D" id="2.60.40.640">
    <property type="match status" value="2"/>
</dbReference>
<feature type="domain" description="Arrestin C-terminal-like" evidence="7">
    <location>
        <begin position="252"/>
        <end position="364"/>
    </location>
</feature>
<dbReference type="GO" id="GO:0005840">
    <property type="term" value="C:ribosome"/>
    <property type="evidence" value="ECO:0007669"/>
    <property type="project" value="UniProtKB-KW"/>
</dbReference>
<dbReference type="Pfam" id="PF02752">
    <property type="entry name" value="Arrestin_C"/>
    <property type="match status" value="1"/>
</dbReference>
<keyword evidence="9" id="KW-1185">Reference proteome</keyword>
<dbReference type="PANTHER" id="PTHR11188:SF17">
    <property type="entry name" value="FI21816P1"/>
    <property type="match status" value="1"/>
</dbReference>
<dbReference type="GO" id="GO:0005737">
    <property type="term" value="C:cytoplasm"/>
    <property type="evidence" value="ECO:0007669"/>
    <property type="project" value="TreeGrafter"/>
</dbReference>
<gene>
    <name evidence="8" type="primary">Arrdc3</name>
    <name evidence="8" type="ORF">TNIN_53571</name>
</gene>
<comment type="caution">
    <text evidence="8">The sequence shown here is derived from an EMBL/GenBank/DDBJ whole genome shotgun (WGS) entry which is preliminary data.</text>
</comment>
<evidence type="ECO:0000259" key="7">
    <source>
        <dbReference type="SMART" id="SM01017"/>
    </source>
</evidence>
<evidence type="ECO:0000313" key="9">
    <source>
        <dbReference type="Proteomes" id="UP000886998"/>
    </source>
</evidence>
<dbReference type="SUPFAM" id="SSF81296">
    <property type="entry name" value="E set domains"/>
    <property type="match status" value="2"/>
</dbReference>
<evidence type="ECO:0000256" key="1">
    <source>
        <dbReference type="ARBA" id="ARBA00005298"/>
    </source>
</evidence>
<organism evidence="8 9">
    <name type="scientific">Trichonephila inaurata madagascariensis</name>
    <dbReference type="NCBI Taxonomy" id="2747483"/>
    <lineage>
        <taxon>Eukaryota</taxon>
        <taxon>Metazoa</taxon>
        <taxon>Ecdysozoa</taxon>
        <taxon>Arthropoda</taxon>
        <taxon>Chelicerata</taxon>
        <taxon>Arachnida</taxon>
        <taxon>Araneae</taxon>
        <taxon>Araneomorphae</taxon>
        <taxon>Entelegynae</taxon>
        <taxon>Araneoidea</taxon>
        <taxon>Nephilidae</taxon>
        <taxon>Trichonephila</taxon>
        <taxon>Trichonephila inaurata</taxon>
    </lineage>
</organism>
<dbReference type="AlphaFoldDB" id="A0A8X6YNN4"/>
<comment type="similarity">
    <text evidence="1">Belongs to the arrestin family.</text>
</comment>
<dbReference type="PANTHER" id="PTHR11188">
    <property type="entry name" value="ARRESTIN DOMAIN CONTAINING PROTEIN"/>
    <property type="match status" value="1"/>
</dbReference>
<dbReference type="GO" id="GO:0006412">
    <property type="term" value="P:translation"/>
    <property type="evidence" value="ECO:0007669"/>
    <property type="project" value="InterPro"/>
</dbReference>
<keyword evidence="5 6" id="KW-0687">Ribonucleoprotein</keyword>
<dbReference type="InterPro" id="IPR038097">
    <property type="entry name" value="Ribosomal_eL36_sf"/>
</dbReference>
<dbReference type="PROSITE" id="PS01190">
    <property type="entry name" value="RIBOSOMAL_L36E"/>
    <property type="match status" value="1"/>
</dbReference>
<name>A0A8X6YNN4_9ARAC</name>
<proteinExistence type="inferred from homology"/>
<evidence type="ECO:0000256" key="2">
    <source>
        <dbReference type="ARBA" id="ARBA00006509"/>
    </source>
</evidence>
<dbReference type="FunFam" id="1.10.10.1760:FF:000001">
    <property type="entry name" value="60S ribosomal protein L36"/>
    <property type="match status" value="1"/>
</dbReference>
<dbReference type="InterPro" id="IPR014752">
    <property type="entry name" value="Arrestin-like_C"/>
</dbReference>
<accession>A0A8X6YNN4</accession>
<dbReference type="Proteomes" id="UP000886998">
    <property type="component" value="Unassembled WGS sequence"/>
</dbReference>
<dbReference type="InterPro" id="IPR000509">
    <property type="entry name" value="Ribosomal_eL36"/>
</dbReference>
<reference evidence="8" key="1">
    <citation type="submission" date="2020-08" db="EMBL/GenBank/DDBJ databases">
        <title>Multicomponent nature underlies the extraordinary mechanical properties of spider dragline silk.</title>
        <authorList>
            <person name="Kono N."/>
            <person name="Nakamura H."/>
            <person name="Mori M."/>
            <person name="Yoshida Y."/>
            <person name="Ohtoshi R."/>
            <person name="Malay A.D."/>
            <person name="Moran D.A.P."/>
            <person name="Tomita M."/>
            <person name="Numata K."/>
            <person name="Arakawa K."/>
        </authorList>
    </citation>
    <scope>NUCLEOTIDE SEQUENCE</scope>
</reference>
<dbReference type="InterPro" id="IPR011022">
    <property type="entry name" value="Arrestin_C-like"/>
</dbReference>
<dbReference type="Pfam" id="PF00339">
    <property type="entry name" value="Arrestin_N"/>
    <property type="match status" value="1"/>
</dbReference>
<dbReference type="InterPro" id="IPR011021">
    <property type="entry name" value="Arrestin-like_N"/>
</dbReference>
<dbReference type="GO" id="GO:1990904">
    <property type="term" value="C:ribonucleoprotein complex"/>
    <property type="evidence" value="ECO:0007669"/>
    <property type="project" value="UniProtKB-KW"/>
</dbReference>
<evidence type="ECO:0000256" key="3">
    <source>
        <dbReference type="ARBA" id="ARBA00011133"/>
    </source>
</evidence>
<dbReference type="SMART" id="SM01017">
    <property type="entry name" value="Arrestin_C"/>
    <property type="match status" value="1"/>
</dbReference>
<dbReference type="InterPro" id="IPR050357">
    <property type="entry name" value="Arrestin_domain-protein"/>
</dbReference>
<dbReference type="GO" id="GO:0015031">
    <property type="term" value="P:protein transport"/>
    <property type="evidence" value="ECO:0007669"/>
    <property type="project" value="TreeGrafter"/>
</dbReference>
<evidence type="ECO:0000256" key="5">
    <source>
        <dbReference type="ARBA" id="ARBA00023274"/>
    </source>
</evidence>
<evidence type="ECO:0000256" key="4">
    <source>
        <dbReference type="ARBA" id="ARBA00022980"/>
    </source>
</evidence>
<protein>
    <recommendedName>
        <fullName evidence="6">60S ribosomal protein L36</fullName>
    </recommendedName>
</protein>